<comment type="caution">
    <text evidence="2">The sequence shown here is derived from an EMBL/GenBank/DDBJ whole genome shotgun (WGS) entry which is preliminary data.</text>
</comment>
<dbReference type="SMART" id="SM00256">
    <property type="entry name" value="FBOX"/>
    <property type="match status" value="1"/>
</dbReference>
<evidence type="ECO:0000313" key="3">
    <source>
        <dbReference type="Proteomes" id="UP000236291"/>
    </source>
</evidence>
<dbReference type="NCBIfam" id="TIGR01640">
    <property type="entry name" value="F_box_assoc_1"/>
    <property type="match status" value="1"/>
</dbReference>
<dbReference type="InterPro" id="IPR013187">
    <property type="entry name" value="F-box-assoc_dom_typ3"/>
</dbReference>
<dbReference type="InterPro" id="IPR017451">
    <property type="entry name" value="F-box-assoc_interact_dom"/>
</dbReference>
<dbReference type="Pfam" id="PF00646">
    <property type="entry name" value="F-box"/>
    <property type="match status" value="1"/>
</dbReference>
<dbReference type="PANTHER" id="PTHR31672">
    <property type="entry name" value="BNACNNG10540D PROTEIN"/>
    <property type="match status" value="1"/>
</dbReference>
<dbReference type="STRING" id="57577.A0A2K3ME20"/>
<evidence type="ECO:0000259" key="1">
    <source>
        <dbReference type="PROSITE" id="PS50181"/>
    </source>
</evidence>
<dbReference type="InterPro" id="IPR050796">
    <property type="entry name" value="SCF_F-box_component"/>
</dbReference>
<dbReference type="SUPFAM" id="SSF81383">
    <property type="entry name" value="F-box domain"/>
    <property type="match status" value="1"/>
</dbReference>
<evidence type="ECO:0000313" key="2">
    <source>
        <dbReference type="EMBL" id="PNX89030.1"/>
    </source>
</evidence>
<feature type="non-terminal residue" evidence="2">
    <location>
        <position position="427"/>
    </location>
</feature>
<reference evidence="2 3" key="2">
    <citation type="journal article" date="2017" name="Front. Plant Sci.">
        <title>Gene Classification and Mining of Molecular Markers Useful in Red Clover (Trifolium pratense) Breeding.</title>
        <authorList>
            <person name="Istvanek J."/>
            <person name="Dluhosova J."/>
            <person name="Dluhos P."/>
            <person name="Patkova L."/>
            <person name="Nedelnik J."/>
            <person name="Repkova J."/>
        </authorList>
    </citation>
    <scope>NUCLEOTIDE SEQUENCE [LARGE SCALE GENOMIC DNA]</scope>
    <source>
        <strain evidence="3">cv. Tatra</strain>
        <tissue evidence="2">Young leaves</tissue>
    </source>
</reference>
<name>A0A2K3ME20_TRIPR</name>
<feature type="domain" description="F-box" evidence="1">
    <location>
        <begin position="13"/>
        <end position="58"/>
    </location>
</feature>
<dbReference type="Pfam" id="PF08268">
    <property type="entry name" value="FBA_3"/>
    <property type="match status" value="1"/>
</dbReference>
<dbReference type="Gene3D" id="1.20.1280.50">
    <property type="match status" value="1"/>
</dbReference>
<protein>
    <submittedName>
        <fullName evidence="2">F-box family protein</fullName>
    </submittedName>
</protein>
<sequence>MLPMKREKDDSIYPYFDNLPEPLTTQILLQLPINTLLICRCVCTNWKMLISEPRFAKLHFQQSPTCFMIRPCDVNDSLVSRTMYLLECDPQKFQIGCNNHVKLAPIFKLPLRDTKFKNKKRDNNPLHYKFLIANSCNGLLCLCHPYKGNPSVICNPITGEFIRLPKPTTVTPPSSYKGIDLFRLSPSSLRIEPIVAFGFQPKTNEYKVIKLCVINVRRHMNPSFQRLTLQIHTLGTPSWRNVEVDHPIFISSLTHATSVNGTLHWIRFGRWQVSILCFNFESERLQSFPSAHVFEKNEILDKGRISMGELRGFLYICDASSPHGITMWIMKNYGIGESWTKVYNIDTFLSNDLSSHIGSYWPVKHFEEGAALLSYHSSNCFIFYEPGKYGFKVFRIHGIHQSKYFQLIPHIPSLISLKDVVKGDNVE</sequence>
<dbReference type="AlphaFoldDB" id="A0A2K3ME20"/>
<gene>
    <name evidence="2" type="ORF">L195_g045147</name>
</gene>
<proteinExistence type="predicted"/>
<dbReference type="EMBL" id="ASHM01058464">
    <property type="protein sequence ID" value="PNX89030.1"/>
    <property type="molecule type" value="Genomic_DNA"/>
</dbReference>
<reference evidence="2 3" key="1">
    <citation type="journal article" date="2014" name="Am. J. Bot.">
        <title>Genome assembly and annotation for red clover (Trifolium pratense; Fabaceae).</title>
        <authorList>
            <person name="Istvanek J."/>
            <person name="Jaros M."/>
            <person name="Krenek A."/>
            <person name="Repkova J."/>
        </authorList>
    </citation>
    <scope>NUCLEOTIDE SEQUENCE [LARGE SCALE GENOMIC DNA]</scope>
    <source>
        <strain evidence="3">cv. Tatra</strain>
        <tissue evidence="2">Young leaves</tissue>
    </source>
</reference>
<dbReference type="Proteomes" id="UP000236291">
    <property type="component" value="Unassembled WGS sequence"/>
</dbReference>
<dbReference type="PROSITE" id="PS50181">
    <property type="entry name" value="FBOX"/>
    <property type="match status" value="1"/>
</dbReference>
<dbReference type="InterPro" id="IPR001810">
    <property type="entry name" value="F-box_dom"/>
</dbReference>
<dbReference type="InterPro" id="IPR036047">
    <property type="entry name" value="F-box-like_dom_sf"/>
</dbReference>
<organism evidence="2 3">
    <name type="scientific">Trifolium pratense</name>
    <name type="common">Red clover</name>
    <dbReference type="NCBI Taxonomy" id="57577"/>
    <lineage>
        <taxon>Eukaryota</taxon>
        <taxon>Viridiplantae</taxon>
        <taxon>Streptophyta</taxon>
        <taxon>Embryophyta</taxon>
        <taxon>Tracheophyta</taxon>
        <taxon>Spermatophyta</taxon>
        <taxon>Magnoliopsida</taxon>
        <taxon>eudicotyledons</taxon>
        <taxon>Gunneridae</taxon>
        <taxon>Pentapetalae</taxon>
        <taxon>rosids</taxon>
        <taxon>fabids</taxon>
        <taxon>Fabales</taxon>
        <taxon>Fabaceae</taxon>
        <taxon>Papilionoideae</taxon>
        <taxon>50 kb inversion clade</taxon>
        <taxon>NPAAA clade</taxon>
        <taxon>Hologalegina</taxon>
        <taxon>IRL clade</taxon>
        <taxon>Trifolieae</taxon>
        <taxon>Trifolium</taxon>
    </lineage>
</organism>
<dbReference type="PANTHER" id="PTHR31672:SF13">
    <property type="entry name" value="F-BOX PROTEIN CPR30-LIKE"/>
    <property type="match status" value="1"/>
</dbReference>
<accession>A0A2K3ME20</accession>